<organism evidence="2 3">
    <name type="scientific">Chitinophaga fulva</name>
    <dbReference type="NCBI Taxonomy" id="2728842"/>
    <lineage>
        <taxon>Bacteria</taxon>
        <taxon>Pseudomonadati</taxon>
        <taxon>Bacteroidota</taxon>
        <taxon>Chitinophagia</taxon>
        <taxon>Chitinophagales</taxon>
        <taxon>Chitinophagaceae</taxon>
        <taxon>Chitinophaga</taxon>
    </lineage>
</organism>
<evidence type="ECO:0000313" key="3">
    <source>
        <dbReference type="Proteomes" id="UP000583266"/>
    </source>
</evidence>
<dbReference type="AlphaFoldDB" id="A0A848GTD2"/>
<dbReference type="CDD" id="cd02966">
    <property type="entry name" value="TlpA_like_family"/>
    <property type="match status" value="1"/>
</dbReference>
<dbReference type="Proteomes" id="UP000583266">
    <property type="component" value="Unassembled WGS sequence"/>
</dbReference>
<name>A0A848GTD2_9BACT</name>
<dbReference type="PANTHER" id="PTHR42852">
    <property type="entry name" value="THIOL:DISULFIDE INTERCHANGE PROTEIN DSBE"/>
    <property type="match status" value="1"/>
</dbReference>
<sequence length="164" mass="19185">MSGVELREQLSQRIQARTATQKGRTVPLFKVPTNTGEIFTNESLKGTPYLIIFSATWCIPCHEDLPVIKSMYDKYKHKGMKVVAFNMDDDVKKWQQYITKEKLSWINVSERTKKWADSNIRRAFDIESVPTYLLIDQQEEIIYNSKGDENRLENLEHKLAKLFP</sequence>
<dbReference type="PROSITE" id="PS51352">
    <property type="entry name" value="THIOREDOXIN_2"/>
    <property type="match status" value="1"/>
</dbReference>
<gene>
    <name evidence="2" type="ORF">HHL17_22520</name>
</gene>
<accession>A0A848GTD2</accession>
<feature type="domain" description="Thioredoxin" evidence="1">
    <location>
        <begin position="20"/>
        <end position="164"/>
    </location>
</feature>
<dbReference type="InterPro" id="IPR050553">
    <property type="entry name" value="Thioredoxin_ResA/DsbE_sf"/>
</dbReference>
<dbReference type="SUPFAM" id="SSF52833">
    <property type="entry name" value="Thioredoxin-like"/>
    <property type="match status" value="1"/>
</dbReference>
<reference evidence="2 3" key="1">
    <citation type="submission" date="2020-04" db="EMBL/GenBank/DDBJ databases">
        <title>Chitinophaga sp. G-6-1-13 sp. nov., isolated from soil.</title>
        <authorList>
            <person name="Dahal R.H."/>
            <person name="Chaudhary D.K."/>
        </authorList>
    </citation>
    <scope>NUCLEOTIDE SEQUENCE [LARGE SCALE GENOMIC DNA]</scope>
    <source>
        <strain evidence="2 3">G-6-1-13</strain>
    </source>
</reference>
<dbReference type="Pfam" id="PF08534">
    <property type="entry name" value="Redoxin"/>
    <property type="match status" value="1"/>
</dbReference>
<evidence type="ECO:0000259" key="1">
    <source>
        <dbReference type="PROSITE" id="PS51352"/>
    </source>
</evidence>
<dbReference type="InterPro" id="IPR036249">
    <property type="entry name" value="Thioredoxin-like_sf"/>
</dbReference>
<keyword evidence="3" id="KW-1185">Reference proteome</keyword>
<evidence type="ECO:0000313" key="2">
    <source>
        <dbReference type="EMBL" id="NML39993.1"/>
    </source>
</evidence>
<dbReference type="PANTHER" id="PTHR42852:SF13">
    <property type="entry name" value="PROTEIN DIPZ"/>
    <property type="match status" value="1"/>
</dbReference>
<proteinExistence type="predicted"/>
<dbReference type="EMBL" id="JABBGC010000002">
    <property type="protein sequence ID" value="NML39993.1"/>
    <property type="molecule type" value="Genomic_DNA"/>
</dbReference>
<protein>
    <submittedName>
        <fullName evidence="2">TlpA family protein disulfide reductase</fullName>
    </submittedName>
</protein>
<dbReference type="RefSeq" id="WP_169227037.1">
    <property type="nucleotide sequence ID" value="NZ_JABBGC010000002.1"/>
</dbReference>
<dbReference type="Gene3D" id="3.40.30.10">
    <property type="entry name" value="Glutaredoxin"/>
    <property type="match status" value="1"/>
</dbReference>
<comment type="caution">
    <text evidence="2">The sequence shown here is derived from an EMBL/GenBank/DDBJ whole genome shotgun (WGS) entry which is preliminary data.</text>
</comment>
<dbReference type="InterPro" id="IPR013740">
    <property type="entry name" value="Redoxin"/>
</dbReference>
<dbReference type="InterPro" id="IPR013766">
    <property type="entry name" value="Thioredoxin_domain"/>
</dbReference>